<dbReference type="Gene3D" id="1.10.10.10">
    <property type="entry name" value="Winged helix-like DNA-binding domain superfamily/Winged helix DNA-binding domain"/>
    <property type="match status" value="1"/>
</dbReference>
<name>A0ABW3BNH4_9ACTN</name>
<dbReference type="SUPFAM" id="SSF46785">
    <property type="entry name" value="Winged helix' DNA-binding domain"/>
    <property type="match status" value="1"/>
</dbReference>
<sequence length="48" mass="5164">MNGESALQLDSVDAAIVDELRADGRLPFEALAGRVGLSRAAARLRVRR</sequence>
<dbReference type="EMBL" id="JBHTHR010001205">
    <property type="protein sequence ID" value="MFD0803909.1"/>
    <property type="molecule type" value="Genomic_DNA"/>
</dbReference>
<dbReference type="Proteomes" id="UP001596956">
    <property type="component" value="Unassembled WGS sequence"/>
</dbReference>
<protein>
    <submittedName>
        <fullName evidence="2">AsnC family transcriptional regulator</fullName>
    </submittedName>
</protein>
<evidence type="ECO:0000313" key="3">
    <source>
        <dbReference type="Proteomes" id="UP001596956"/>
    </source>
</evidence>
<gene>
    <name evidence="2" type="ORF">ACFQZU_21665</name>
</gene>
<dbReference type="PROSITE" id="PS50956">
    <property type="entry name" value="HTH_ASNC_2"/>
    <property type="match status" value="1"/>
</dbReference>
<comment type="caution">
    <text evidence="2">The sequence shown here is derived from an EMBL/GenBank/DDBJ whole genome shotgun (WGS) entry which is preliminary data.</text>
</comment>
<organism evidence="2 3">
    <name type="scientific">Streptomonospora algeriensis</name>
    <dbReference type="NCBI Taxonomy" id="995084"/>
    <lineage>
        <taxon>Bacteria</taxon>
        <taxon>Bacillati</taxon>
        <taxon>Actinomycetota</taxon>
        <taxon>Actinomycetes</taxon>
        <taxon>Streptosporangiales</taxon>
        <taxon>Nocardiopsidaceae</taxon>
        <taxon>Streptomonospora</taxon>
    </lineage>
</organism>
<proteinExistence type="predicted"/>
<keyword evidence="3" id="KW-1185">Reference proteome</keyword>
<evidence type="ECO:0000259" key="1">
    <source>
        <dbReference type="PROSITE" id="PS50956"/>
    </source>
</evidence>
<dbReference type="Pfam" id="PF13404">
    <property type="entry name" value="HTH_AsnC-type"/>
    <property type="match status" value="1"/>
</dbReference>
<feature type="non-terminal residue" evidence="2">
    <location>
        <position position="48"/>
    </location>
</feature>
<dbReference type="PRINTS" id="PR00033">
    <property type="entry name" value="HTHASNC"/>
</dbReference>
<feature type="domain" description="HTH asnC-type" evidence="1">
    <location>
        <begin position="9"/>
        <end position="48"/>
    </location>
</feature>
<reference evidence="3" key="1">
    <citation type="journal article" date="2019" name="Int. J. Syst. Evol. Microbiol.">
        <title>The Global Catalogue of Microorganisms (GCM) 10K type strain sequencing project: providing services to taxonomists for standard genome sequencing and annotation.</title>
        <authorList>
            <consortium name="The Broad Institute Genomics Platform"/>
            <consortium name="The Broad Institute Genome Sequencing Center for Infectious Disease"/>
            <person name="Wu L."/>
            <person name="Ma J."/>
        </authorList>
    </citation>
    <scope>NUCLEOTIDE SEQUENCE [LARGE SCALE GENOMIC DNA]</scope>
    <source>
        <strain evidence="3">CCUG 63369</strain>
    </source>
</reference>
<dbReference type="InterPro" id="IPR000485">
    <property type="entry name" value="AsnC-type_HTH_dom"/>
</dbReference>
<dbReference type="InterPro" id="IPR036390">
    <property type="entry name" value="WH_DNA-bd_sf"/>
</dbReference>
<evidence type="ECO:0000313" key="2">
    <source>
        <dbReference type="EMBL" id="MFD0803909.1"/>
    </source>
</evidence>
<dbReference type="InterPro" id="IPR036388">
    <property type="entry name" value="WH-like_DNA-bd_sf"/>
</dbReference>
<accession>A0ABW3BNH4</accession>